<evidence type="ECO:0000313" key="2">
    <source>
        <dbReference type="EMBL" id="KAK6355490.1"/>
    </source>
</evidence>
<organism evidence="2 3">
    <name type="scientific">Orbilia brochopaga</name>
    <dbReference type="NCBI Taxonomy" id="3140254"/>
    <lineage>
        <taxon>Eukaryota</taxon>
        <taxon>Fungi</taxon>
        <taxon>Dikarya</taxon>
        <taxon>Ascomycota</taxon>
        <taxon>Pezizomycotina</taxon>
        <taxon>Orbiliomycetes</taxon>
        <taxon>Orbiliales</taxon>
        <taxon>Orbiliaceae</taxon>
        <taxon>Orbilia</taxon>
    </lineage>
</organism>
<accession>A0AAV9V9D5</accession>
<dbReference type="EMBL" id="JAVHNQ010000002">
    <property type="protein sequence ID" value="KAK6355490.1"/>
    <property type="molecule type" value="Genomic_DNA"/>
</dbReference>
<reference evidence="2 3" key="1">
    <citation type="submission" date="2019-10" db="EMBL/GenBank/DDBJ databases">
        <authorList>
            <person name="Palmer J.M."/>
        </authorList>
    </citation>
    <scope>NUCLEOTIDE SEQUENCE [LARGE SCALE GENOMIC DNA]</scope>
    <source>
        <strain evidence="2 3">TWF696</strain>
    </source>
</reference>
<comment type="caution">
    <text evidence="2">The sequence shown here is derived from an EMBL/GenBank/DDBJ whole genome shotgun (WGS) entry which is preliminary data.</text>
</comment>
<keyword evidence="3" id="KW-1185">Reference proteome</keyword>
<feature type="compositionally biased region" description="Polar residues" evidence="1">
    <location>
        <begin position="451"/>
        <end position="460"/>
    </location>
</feature>
<evidence type="ECO:0008006" key="4">
    <source>
        <dbReference type="Google" id="ProtNLM"/>
    </source>
</evidence>
<sequence>MAIHLLDLLSPAQPILYNAVFAHLEPLDALRLLATCRTIQALKPLLWSINRSLRRFVSDPLAFRSLMAKHNAIVSGSHALQFLARIYWSESDLDVYITGGLGLQEFAKHLIEREGYIYSPYSWQSDNVKAAMDKRREEGRAHIKRVFDFLTSSDPEDETNPLDEMGGEISAYSSRQIDGVFNFVHRTNPNRRIQLIGSRKAPLAAVLADYYATHIFNFFTWNAAYSLFPRHTLIDKQAYYTNSLTDRSRLGVSKYKDRGYRFLHYGEYHKCVKTCPFRPHRRVGDAYSWVMKLDTTGVEISKDTEPMDVMLTTTWGMKMHRSWWSGVERQRMFRAESHIRILFGSDQTECFQYMHLYDNHSTSWPKFLTEMQKLLAPMGKYQVGFDGDKQKDWMDEDAFWMDDQFAAWYRFWEESIMPYDNVWEWQYPMLGDGVTVPEESEEESDAEMTGQYASFSTVWR</sequence>
<name>A0AAV9V9D5_9PEZI</name>
<proteinExistence type="predicted"/>
<evidence type="ECO:0000313" key="3">
    <source>
        <dbReference type="Proteomes" id="UP001375240"/>
    </source>
</evidence>
<dbReference type="Proteomes" id="UP001375240">
    <property type="component" value="Unassembled WGS sequence"/>
</dbReference>
<protein>
    <recommendedName>
        <fullName evidence="4">F-box domain-containing protein</fullName>
    </recommendedName>
</protein>
<gene>
    <name evidence="2" type="ORF">TWF696_004587</name>
</gene>
<dbReference type="AlphaFoldDB" id="A0AAV9V9D5"/>
<evidence type="ECO:0000256" key="1">
    <source>
        <dbReference type="SAM" id="MobiDB-lite"/>
    </source>
</evidence>
<feature type="region of interest" description="Disordered" evidence="1">
    <location>
        <begin position="440"/>
        <end position="460"/>
    </location>
</feature>